<proteinExistence type="predicted"/>
<accession>A0A3A2Z2K9</accession>
<protein>
    <submittedName>
        <fullName evidence="2">Uncharacterized protein</fullName>
    </submittedName>
</protein>
<dbReference type="AlphaFoldDB" id="A0A3A2Z2K9"/>
<feature type="compositionally biased region" description="Polar residues" evidence="1">
    <location>
        <begin position="1"/>
        <end position="12"/>
    </location>
</feature>
<feature type="region of interest" description="Disordered" evidence="1">
    <location>
        <begin position="1"/>
        <end position="34"/>
    </location>
</feature>
<keyword evidence="3" id="KW-1185">Reference proteome</keyword>
<dbReference type="EMBL" id="MVGC01001611">
    <property type="protein sequence ID" value="RJE17106.1"/>
    <property type="molecule type" value="Genomic_DNA"/>
</dbReference>
<evidence type="ECO:0000256" key="1">
    <source>
        <dbReference type="SAM" id="MobiDB-lite"/>
    </source>
</evidence>
<organism evidence="2 3">
    <name type="scientific">Aspergillus sclerotialis</name>
    <dbReference type="NCBI Taxonomy" id="2070753"/>
    <lineage>
        <taxon>Eukaryota</taxon>
        <taxon>Fungi</taxon>
        <taxon>Dikarya</taxon>
        <taxon>Ascomycota</taxon>
        <taxon>Pezizomycotina</taxon>
        <taxon>Eurotiomycetes</taxon>
        <taxon>Eurotiomycetidae</taxon>
        <taxon>Eurotiales</taxon>
        <taxon>Aspergillaceae</taxon>
        <taxon>Aspergillus</taxon>
        <taxon>Aspergillus subgen. Polypaecilum</taxon>
    </lineage>
</organism>
<dbReference type="Proteomes" id="UP000266188">
    <property type="component" value="Unassembled WGS sequence"/>
</dbReference>
<sequence length="68" mass="7884">MAHTSRYVSQKIRSGEGEVSVNDNNAPTQRSEKPFKFPRLNETYLLMDVDYLRPQGARPWLLRTACRS</sequence>
<gene>
    <name evidence="2" type="ORF">PHISCL_10557</name>
</gene>
<evidence type="ECO:0000313" key="3">
    <source>
        <dbReference type="Proteomes" id="UP000266188"/>
    </source>
</evidence>
<dbReference type="OrthoDB" id="10458746at2759"/>
<name>A0A3A2Z2K9_9EURO</name>
<evidence type="ECO:0000313" key="2">
    <source>
        <dbReference type="EMBL" id="RJE17106.1"/>
    </source>
</evidence>
<reference evidence="3" key="1">
    <citation type="submission" date="2017-02" db="EMBL/GenBank/DDBJ databases">
        <authorList>
            <person name="Tafer H."/>
            <person name="Lopandic K."/>
        </authorList>
    </citation>
    <scope>NUCLEOTIDE SEQUENCE [LARGE SCALE GENOMIC DNA]</scope>
    <source>
        <strain evidence="3">CBS 366.77</strain>
    </source>
</reference>
<comment type="caution">
    <text evidence="2">The sequence shown here is derived from an EMBL/GenBank/DDBJ whole genome shotgun (WGS) entry which is preliminary data.</text>
</comment>